<name>A0A803PTY7_CANSA</name>
<sequence>MAKTRSKHQGKSKNSSVKQKKKGPTSVSDVIRTKSMDVVLGINPLDLSDEDDEPDAIQSRSSPAVQDFQEPLSPRASLREIRRTEDARSDFLHFVQANNQCNSNARQGKLSIPPILRFGIVIRNLEQSFQQIEKPVKVKIELEDIEEEISYWNPSIVCYVLGSNPPLHILDGFANRIWKEKVDKVKLLTYGIFLIRFHSVEIRDEILNGGYIFFNKRPVIMKPWDPNTNFRREDVKQVPIWVQLEELELKYWSQKSLFKIVGQVGKPIMVDSVTKARERLNYPRVLIEVQMNQPLPDMLDFEDEFGMNVSVGINYEWKPIICSNCSGMGHSTANCRKNNKSKQEWIIKEDKRPQKPTAIIDAEGFQTVQKGKKSQVQGQSSVTTIGNGFQVLSECVDMETLAGVAKLNVENSDYDIANTREGGALSWSQNGGFVGLLETRVKVHKLGALYLNVFNGWCFSSNIAWHRGGKIVIAWDLMKFNVDILKCTSQLMHLKLATVHGNFCCFLTVVYGANEREGRKTLWEDLCKLDTNDKWLRWEILMQFWPKKNELGIRATGCYYTWSNKQQRHNRIYSKIDRVLANQEWIDCYPNAEAIFVNEGAFDHSPSMLSLYPNWRSGKKPFKYFRMWSSHPMYSTKVKEEWNKETRGTKMYQLICKLKALKPVFKEINKEGFSDIQAAYSQAKNELDLLHDQLQLDPLNSTLHTAELEARDKLAATFKNYNSFLQQKVKANWIQNGDCNTSVFHASLRQRYRQNQVLSIVREDGVRVSEPNQVTEAFIDYYKTLLGSKMVNRKKVSKKVIAEGPVLDSSQGAMLMEKFTKEEVKKALFGIPGNKAPGPDGYSSFFFQDNWDLVGEDLYQAVTSFLESGSILKEINTTILTMVPKTKCPTTVKDFRPIACCNVIYKVATKLLCSRIKCILPNLVAQNQGGFIQGRFIGHNIMICQDLVRHYGRKSGKPNCLIKLDLQKAYDTVEWDFVEEMLLALQFPQAFVRLVMNCVRTHRFSIMFNGSTHGFFGTSRGLRQGDPMSPLLFVIGMEYLSRVLKVVGKKENFSFHERCSDIKLNHLAFADDVLLFCKGEFRSIYYILQGLKLFSQTSGLHPNPQKSAIYCSNMEKSEVRRILDAFGFSLQELPFHYLGVPICAKKISKNECSTLVEKMTARIRTWSSRNLSFAARSVLINSVLLAIHAYWSQVMILPQKIVNDIEAICRNFLWKGHAIAAGPGLIAWDSLCHPKANGGLGFKRVHEWNKAAMGKYIWAISNKEDSLWLKWIHCFYIQNEDWWQYQPPTQGSWYWRRLVTLKNQFKELAGDKVNYDVNKFGNLNTPKHSFISWIVVQDRLKTRDRLKRMGIVNEDTCTLCGQVTETCAHLFFDCPVAKSCLHAHENIGYNGISSLQ</sequence>
<protein>
    <recommendedName>
        <fullName evidence="2">Reverse transcriptase domain-containing protein</fullName>
    </recommendedName>
</protein>
<dbReference type="InterPro" id="IPR025558">
    <property type="entry name" value="DUF4283"/>
</dbReference>
<dbReference type="Pfam" id="PF14111">
    <property type="entry name" value="DUF4283"/>
    <property type="match status" value="1"/>
</dbReference>
<dbReference type="CDD" id="cd01650">
    <property type="entry name" value="RT_nLTR_like"/>
    <property type="match status" value="1"/>
</dbReference>
<accession>A0A803PTY7</accession>
<evidence type="ECO:0000259" key="2">
    <source>
        <dbReference type="PROSITE" id="PS50878"/>
    </source>
</evidence>
<dbReference type="EMBL" id="UZAU01000599">
    <property type="status" value="NOT_ANNOTATED_CDS"/>
    <property type="molecule type" value="Genomic_DNA"/>
</dbReference>
<organism evidence="3 4">
    <name type="scientific">Cannabis sativa</name>
    <name type="common">Hemp</name>
    <name type="synonym">Marijuana</name>
    <dbReference type="NCBI Taxonomy" id="3483"/>
    <lineage>
        <taxon>Eukaryota</taxon>
        <taxon>Viridiplantae</taxon>
        <taxon>Streptophyta</taxon>
        <taxon>Embryophyta</taxon>
        <taxon>Tracheophyta</taxon>
        <taxon>Spermatophyta</taxon>
        <taxon>Magnoliopsida</taxon>
        <taxon>eudicotyledons</taxon>
        <taxon>Gunneridae</taxon>
        <taxon>Pentapetalae</taxon>
        <taxon>rosids</taxon>
        <taxon>fabids</taxon>
        <taxon>Rosales</taxon>
        <taxon>Cannabaceae</taxon>
        <taxon>Cannabis</taxon>
    </lineage>
</organism>
<feature type="region of interest" description="Disordered" evidence="1">
    <location>
        <begin position="43"/>
        <end position="73"/>
    </location>
</feature>
<feature type="domain" description="Reverse transcriptase" evidence="2">
    <location>
        <begin position="864"/>
        <end position="1142"/>
    </location>
</feature>
<evidence type="ECO:0000313" key="4">
    <source>
        <dbReference type="Proteomes" id="UP000596661"/>
    </source>
</evidence>
<dbReference type="Proteomes" id="UP000596661">
    <property type="component" value="Chromosome 6"/>
</dbReference>
<dbReference type="Pfam" id="PF13966">
    <property type="entry name" value="zf-RVT"/>
    <property type="match status" value="1"/>
</dbReference>
<dbReference type="PROSITE" id="PS50878">
    <property type="entry name" value="RT_POL"/>
    <property type="match status" value="1"/>
</dbReference>
<dbReference type="InterPro" id="IPR000477">
    <property type="entry name" value="RT_dom"/>
</dbReference>
<feature type="compositionally biased region" description="Basic residues" evidence="1">
    <location>
        <begin position="1"/>
        <end position="11"/>
    </location>
</feature>
<proteinExistence type="predicted"/>
<reference evidence="3" key="2">
    <citation type="submission" date="2021-03" db="UniProtKB">
        <authorList>
            <consortium name="EnsemblPlants"/>
        </authorList>
    </citation>
    <scope>IDENTIFICATION</scope>
</reference>
<evidence type="ECO:0000256" key="1">
    <source>
        <dbReference type="SAM" id="MobiDB-lite"/>
    </source>
</evidence>
<reference evidence="3" key="1">
    <citation type="submission" date="2018-11" db="EMBL/GenBank/DDBJ databases">
        <authorList>
            <person name="Grassa J C."/>
        </authorList>
    </citation>
    <scope>NUCLEOTIDE SEQUENCE [LARGE SCALE GENOMIC DNA]</scope>
</reference>
<dbReference type="Pfam" id="PF00078">
    <property type="entry name" value="RVT_1"/>
    <property type="match status" value="1"/>
</dbReference>
<evidence type="ECO:0000313" key="3">
    <source>
        <dbReference type="EnsemblPlants" id="cds.evm.model.06.1314"/>
    </source>
</evidence>
<dbReference type="PANTHER" id="PTHR33116">
    <property type="entry name" value="REVERSE TRANSCRIPTASE ZINC-BINDING DOMAIN-CONTAINING PROTEIN-RELATED-RELATED"/>
    <property type="match status" value="1"/>
</dbReference>
<dbReference type="PANTHER" id="PTHR33116:SF84">
    <property type="entry name" value="RNA-DIRECTED DNA POLYMERASE"/>
    <property type="match status" value="1"/>
</dbReference>
<feature type="region of interest" description="Disordered" evidence="1">
    <location>
        <begin position="1"/>
        <end position="30"/>
    </location>
</feature>
<dbReference type="EnsemblPlants" id="evm.model.06.1314">
    <property type="protein sequence ID" value="cds.evm.model.06.1314"/>
    <property type="gene ID" value="evm.TU.06.1314"/>
</dbReference>
<dbReference type="Gramene" id="evm.model.06.1314">
    <property type="protein sequence ID" value="cds.evm.model.06.1314"/>
    <property type="gene ID" value="evm.TU.06.1314"/>
</dbReference>
<keyword evidence="4" id="KW-1185">Reference proteome</keyword>
<dbReference type="InterPro" id="IPR026960">
    <property type="entry name" value="RVT-Znf"/>
</dbReference>